<accession>A0ACC5QWL9</accession>
<protein>
    <submittedName>
        <fullName evidence="1">DUF1344 domain-containing protein</fullName>
    </submittedName>
</protein>
<reference evidence="1" key="1">
    <citation type="submission" date="2021-01" db="EMBL/GenBank/DDBJ databases">
        <authorList>
            <person name="Sun Q."/>
        </authorList>
    </citation>
    <scope>NUCLEOTIDE SEQUENCE</scope>
    <source>
        <strain evidence="1">YIM B02566</strain>
    </source>
</reference>
<evidence type="ECO:0000313" key="2">
    <source>
        <dbReference type="Proteomes" id="UP000616151"/>
    </source>
</evidence>
<keyword evidence="2" id="KW-1185">Reference proteome</keyword>
<organism evidence="1 2">
    <name type="scientific">Taklimakanibacter albus</name>
    <dbReference type="NCBI Taxonomy" id="2800327"/>
    <lineage>
        <taxon>Bacteria</taxon>
        <taxon>Pseudomonadati</taxon>
        <taxon>Pseudomonadota</taxon>
        <taxon>Alphaproteobacteria</taxon>
        <taxon>Hyphomicrobiales</taxon>
        <taxon>Aestuariivirgaceae</taxon>
        <taxon>Taklimakanibacter</taxon>
    </lineage>
</organism>
<sequence>MRKTIIALTLLTLPLLGGAALAASDSGIVRSADTRTGMLQLADGASYYVPNRLTLSRLQKGDTVRVQFERRTGAAVANDVVRTGRSQAAVPVVTPTRDTANVKKNFAIDSGMCKVTATSNPCYIGAQ</sequence>
<dbReference type="EMBL" id="JAENHL010000003">
    <property type="protein sequence ID" value="MBK1864754.1"/>
    <property type="molecule type" value="Genomic_DNA"/>
</dbReference>
<dbReference type="Proteomes" id="UP000616151">
    <property type="component" value="Unassembled WGS sequence"/>
</dbReference>
<proteinExistence type="predicted"/>
<comment type="caution">
    <text evidence="1">The sequence shown here is derived from an EMBL/GenBank/DDBJ whole genome shotgun (WGS) entry which is preliminary data.</text>
</comment>
<gene>
    <name evidence="1" type="ORF">JHL16_00185</name>
</gene>
<evidence type="ECO:0000313" key="1">
    <source>
        <dbReference type="EMBL" id="MBK1864754.1"/>
    </source>
</evidence>
<name>A0ACC5QWL9_9HYPH</name>